<accession>A0A401LAG7</accession>
<gene>
    <name evidence="1" type="ORF">KGMB03357_00560</name>
</gene>
<proteinExistence type="predicted"/>
<comment type="caution">
    <text evidence="1">The sequence shown here is derived from an EMBL/GenBank/DDBJ whole genome shotgun (WGS) entry which is preliminary data.</text>
</comment>
<evidence type="ECO:0000313" key="1">
    <source>
        <dbReference type="EMBL" id="GCB28395.1"/>
    </source>
</evidence>
<evidence type="ECO:0000313" key="2">
    <source>
        <dbReference type="Proteomes" id="UP000287361"/>
    </source>
</evidence>
<dbReference type="AlphaFoldDB" id="A0A401LAG7"/>
<organism evidence="1 2">
    <name type="scientific">Anaerotignum faecicola</name>
    <dbReference type="NCBI Taxonomy" id="2358141"/>
    <lineage>
        <taxon>Bacteria</taxon>
        <taxon>Bacillati</taxon>
        <taxon>Bacillota</taxon>
        <taxon>Clostridia</taxon>
        <taxon>Lachnospirales</taxon>
        <taxon>Anaerotignaceae</taxon>
        <taxon>Anaerotignum</taxon>
    </lineage>
</organism>
<dbReference type="EMBL" id="BHVZ01000001">
    <property type="protein sequence ID" value="GCB28395.1"/>
    <property type="molecule type" value="Genomic_DNA"/>
</dbReference>
<reference evidence="1 2" key="1">
    <citation type="submission" date="2018-10" db="EMBL/GenBank/DDBJ databases">
        <title>Draft Genome Sequence of Anaerotignum sp. KCTC 15736.</title>
        <authorList>
            <person name="Choi S.H."/>
            <person name="Kim J.S."/>
            <person name="Kang S.W."/>
            <person name="Lee J.S."/>
            <person name="Park S.H."/>
        </authorList>
    </citation>
    <scope>NUCLEOTIDE SEQUENCE [LARGE SCALE GENOMIC DNA]</scope>
    <source>
        <strain evidence="1 2">KCTC 15736</strain>
    </source>
</reference>
<keyword evidence="2" id="KW-1185">Reference proteome</keyword>
<sequence length="79" mass="9193">MSLFKKLQEKRTAERVRKSERMQGFTMQAELSATIVSVRLLDGTEAETRFLVEYANGEKKEEAVKNDSERFRELSMYLG</sequence>
<name>A0A401LAG7_9FIRM</name>
<dbReference type="Proteomes" id="UP000287361">
    <property type="component" value="Unassembled WGS sequence"/>
</dbReference>
<protein>
    <submittedName>
        <fullName evidence="1">Uncharacterized protein</fullName>
    </submittedName>
</protein>